<dbReference type="AlphaFoldDB" id="A0A547Q5N2"/>
<evidence type="ECO:0008006" key="4">
    <source>
        <dbReference type="Google" id="ProtNLM"/>
    </source>
</evidence>
<dbReference type="Proteomes" id="UP000318590">
    <property type="component" value="Unassembled WGS sequence"/>
</dbReference>
<keyword evidence="1" id="KW-0812">Transmembrane</keyword>
<evidence type="ECO:0000256" key="1">
    <source>
        <dbReference type="SAM" id="Phobius"/>
    </source>
</evidence>
<name>A0A547Q5N2_9RHOB</name>
<feature type="transmembrane region" description="Helical" evidence="1">
    <location>
        <begin position="21"/>
        <end position="45"/>
    </location>
</feature>
<comment type="caution">
    <text evidence="2">The sequence shown here is derived from an EMBL/GenBank/DDBJ whole genome shotgun (WGS) entry which is preliminary data.</text>
</comment>
<gene>
    <name evidence="2" type="ORF">FEV53_08025</name>
</gene>
<proteinExistence type="predicted"/>
<organism evidence="2 3">
    <name type="scientific">Palleronia caenipelagi</name>
    <dbReference type="NCBI Taxonomy" id="2489174"/>
    <lineage>
        <taxon>Bacteria</taxon>
        <taxon>Pseudomonadati</taxon>
        <taxon>Pseudomonadota</taxon>
        <taxon>Alphaproteobacteria</taxon>
        <taxon>Rhodobacterales</taxon>
        <taxon>Roseobacteraceae</taxon>
        <taxon>Palleronia</taxon>
    </lineage>
</organism>
<keyword evidence="1" id="KW-0472">Membrane</keyword>
<dbReference type="InterPro" id="IPR009937">
    <property type="entry name" value="Phage_holin_3_6"/>
</dbReference>
<dbReference type="EMBL" id="VFSV01000010">
    <property type="protein sequence ID" value="TRD21678.1"/>
    <property type="molecule type" value="Genomic_DNA"/>
</dbReference>
<keyword evidence="3" id="KW-1185">Reference proteome</keyword>
<feature type="transmembrane region" description="Helical" evidence="1">
    <location>
        <begin position="51"/>
        <end position="73"/>
    </location>
</feature>
<keyword evidence="1" id="KW-1133">Transmembrane helix</keyword>
<reference evidence="2 3" key="1">
    <citation type="submission" date="2019-06" db="EMBL/GenBank/DDBJ databases">
        <title>Paenimaribius caenipelagi gen. nov., sp. nov., isolated from a tidal flat.</title>
        <authorList>
            <person name="Yoon J.-H."/>
        </authorList>
    </citation>
    <scope>NUCLEOTIDE SEQUENCE [LARGE SCALE GENOMIC DNA]</scope>
    <source>
        <strain evidence="2 3">JBTF-M29</strain>
    </source>
</reference>
<dbReference type="Pfam" id="PF07332">
    <property type="entry name" value="Phage_holin_3_6"/>
    <property type="match status" value="1"/>
</dbReference>
<evidence type="ECO:0000313" key="3">
    <source>
        <dbReference type="Proteomes" id="UP000318590"/>
    </source>
</evidence>
<accession>A0A547Q5N2</accession>
<evidence type="ECO:0000313" key="2">
    <source>
        <dbReference type="EMBL" id="TRD21678.1"/>
    </source>
</evidence>
<protein>
    <recommendedName>
        <fullName evidence="4">Phage holin family protein</fullName>
    </recommendedName>
</protein>
<sequence>MMIPQIAELQYKARLAKRKALWGGVAGALGALAVIFFAIAAWVLLTDLFGTVPTALGFGAFFLILALGAKAFASRPPRVVPKQTAQQLGTTGTPTPVGTTASMINALMLGVTLGRALRK</sequence>